<keyword evidence="3" id="KW-1185">Reference proteome</keyword>
<dbReference type="GO" id="GO:0006952">
    <property type="term" value="P:defense response"/>
    <property type="evidence" value="ECO:0007669"/>
    <property type="project" value="InterPro"/>
</dbReference>
<keyword evidence="1" id="KW-0677">Repeat</keyword>
<dbReference type="Gene3D" id="3.80.10.10">
    <property type="entry name" value="Ribonuclease Inhibitor"/>
    <property type="match status" value="2"/>
</dbReference>
<evidence type="ECO:0000313" key="4">
    <source>
        <dbReference type="RefSeq" id="XP_021831184.1"/>
    </source>
</evidence>
<dbReference type="PANTHER" id="PTHR11017">
    <property type="entry name" value="LEUCINE-RICH REPEAT-CONTAINING PROTEIN"/>
    <property type="match status" value="1"/>
</dbReference>
<reference evidence="4" key="1">
    <citation type="submission" date="2025-08" db="UniProtKB">
        <authorList>
            <consortium name="RefSeq"/>
        </authorList>
    </citation>
    <scope>IDENTIFICATION</scope>
</reference>
<dbReference type="InterPro" id="IPR032675">
    <property type="entry name" value="LRR_dom_sf"/>
</dbReference>
<dbReference type="Proteomes" id="UP000515124">
    <property type="component" value="Unplaced"/>
</dbReference>
<dbReference type="SUPFAM" id="SSF52058">
    <property type="entry name" value="L domain-like"/>
    <property type="match status" value="1"/>
</dbReference>
<sequence>MHDLIRDTGREIVRENSPNITGKRSRLWDPEDIKDVLRSKSGTEKIEGLTLDLQESQQDSFGAEALEGMQGLRLLKLKGVNFEGHCKHLSKKLSLLCWPKCPLKSMPQDFNQSNMVDIDLSHSRIEVWKDSDVALEKLKFLNLGGCNRLKRFPDFSKLPNLEKLVLQDCKSLSKIQHSIVQLKNLEYLYLADCKLADRAIPEDLGGLSSLRVLDLRGNAFKGLPTLSHLSKLQTLQLSNCSKLLAIPDLPTNLEILQADECIALEKMPNFSEMLRMREFHLNHSPKLTEIIGLEKSLYSMTRIHMEGCTNLTAAFKEAIIQGWSANGNGGLFLPVNDSPSLSRRVDPMGEITSCLPIPKFVL</sequence>
<dbReference type="GeneID" id="110771230"/>
<evidence type="ECO:0000313" key="3">
    <source>
        <dbReference type="Proteomes" id="UP000515124"/>
    </source>
</evidence>
<evidence type="ECO:0000259" key="2">
    <source>
        <dbReference type="Pfam" id="PF23598"/>
    </source>
</evidence>
<dbReference type="RefSeq" id="XP_021831184.1">
    <property type="nucleotide sequence ID" value="XM_021975492.1"/>
</dbReference>
<dbReference type="PANTHER" id="PTHR11017:SF575">
    <property type="entry name" value="ADP-RIBOSYL CYCLASE_CYCLIC ADP-RIBOSE HYDROLASE"/>
    <property type="match status" value="1"/>
</dbReference>
<accession>A0A6P5TWM1</accession>
<dbReference type="KEGG" id="pavi:110771230"/>
<gene>
    <name evidence="4" type="primary">LOC110771230</name>
</gene>
<dbReference type="AlphaFoldDB" id="A0A6P5TWM1"/>
<dbReference type="PROSITE" id="PS51450">
    <property type="entry name" value="LRR"/>
    <property type="match status" value="2"/>
</dbReference>
<dbReference type="InterPro" id="IPR055414">
    <property type="entry name" value="LRR_R13L4/SHOC2-like"/>
</dbReference>
<protein>
    <submittedName>
        <fullName evidence="4">Disease resistance protein TAO1-like</fullName>
    </submittedName>
</protein>
<dbReference type="InterPro" id="IPR001611">
    <property type="entry name" value="Leu-rich_rpt"/>
</dbReference>
<dbReference type="InterPro" id="IPR044974">
    <property type="entry name" value="Disease_R_plants"/>
</dbReference>
<feature type="domain" description="Disease resistance R13L4/SHOC-2-like LRR" evidence="2">
    <location>
        <begin position="151"/>
        <end position="282"/>
    </location>
</feature>
<dbReference type="Pfam" id="PF23598">
    <property type="entry name" value="LRR_14"/>
    <property type="match status" value="1"/>
</dbReference>
<proteinExistence type="predicted"/>
<evidence type="ECO:0000256" key="1">
    <source>
        <dbReference type="ARBA" id="ARBA00022737"/>
    </source>
</evidence>
<organism evidence="3 4">
    <name type="scientific">Prunus avium</name>
    <name type="common">Cherry</name>
    <name type="synonym">Cerasus avium</name>
    <dbReference type="NCBI Taxonomy" id="42229"/>
    <lineage>
        <taxon>Eukaryota</taxon>
        <taxon>Viridiplantae</taxon>
        <taxon>Streptophyta</taxon>
        <taxon>Embryophyta</taxon>
        <taxon>Tracheophyta</taxon>
        <taxon>Spermatophyta</taxon>
        <taxon>Magnoliopsida</taxon>
        <taxon>eudicotyledons</taxon>
        <taxon>Gunneridae</taxon>
        <taxon>Pentapetalae</taxon>
        <taxon>rosids</taxon>
        <taxon>fabids</taxon>
        <taxon>Rosales</taxon>
        <taxon>Rosaceae</taxon>
        <taxon>Amygdaloideae</taxon>
        <taxon>Amygdaleae</taxon>
        <taxon>Prunus</taxon>
    </lineage>
</organism>
<name>A0A6P5TWM1_PRUAV</name>